<dbReference type="RefSeq" id="XP_020117030.1">
    <property type="nucleotide sequence ID" value="XM_020262966.1"/>
</dbReference>
<dbReference type="SUPFAM" id="SSF55048">
    <property type="entry name" value="Probable ACP-binding domain of malonyl-CoA ACP transacylase"/>
    <property type="match status" value="1"/>
</dbReference>
<dbReference type="CDD" id="cd05195">
    <property type="entry name" value="enoyl_red"/>
    <property type="match status" value="1"/>
</dbReference>
<dbReference type="CDD" id="cd00833">
    <property type="entry name" value="PKS"/>
    <property type="match status" value="1"/>
</dbReference>
<dbReference type="Gene3D" id="3.40.50.720">
    <property type="entry name" value="NAD(P)-binding Rossmann-like Domain"/>
    <property type="match status" value="1"/>
</dbReference>
<dbReference type="InterPro" id="IPR016036">
    <property type="entry name" value="Malonyl_transacylase_ACP-bd"/>
</dbReference>
<dbReference type="Pfam" id="PF16197">
    <property type="entry name" value="KAsynt_C_assoc"/>
    <property type="match status" value="1"/>
</dbReference>
<dbReference type="InterPro" id="IPR014030">
    <property type="entry name" value="Ketoacyl_synth_N"/>
</dbReference>
<dbReference type="InterPro" id="IPR032821">
    <property type="entry name" value="PKS_assoc"/>
</dbReference>
<protein>
    <submittedName>
        <fullName evidence="14">Uncharacterized protein</fullName>
    </submittedName>
</protein>
<dbReference type="Gene3D" id="1.10.1200.10">
    <property type="entry name" value="ACP-like"/>
    <property type="match status" value="1"/>
</dbReference>
<evidence type="ECO:0000259" key="8">
    <source>
        <dbReference type="SMART" id="SM00822"/>
    </source>
</evidence>
<dbReference type="SMART" id="SM00829">
    <property type="entry name" value="PKS_ER"/>
    <property type="match status" value="1"/>
</dbReference>
<dbReference type="InterPro" id="IPR001227">
    <property type="entry name" value="Ac_transferase_dom_sf"/>
</dbReference>
<dbReference type="GO" id="GO:0004315">
    <property type="term" value="F:3-oxoacyl-[acyl-carrier-protein] synthase activity"/>
    <property type="evidence" value="ECO:0007669"/>
    <property type="project" value="InterPro"/>
</dbReference>
<keyword evidence="1" id="KW-0596">Phosphopantetheine</keyword>
<keyword evidence="4" id="KW-0521">NADP</keyword>
<evidence type="ECO:0000256" key="3">
    <source>
        <dbReference type="ARBA" id="ARBA00022679"/>
    </source>
</evidence>
<evidence type="ECO:0000256" key="4">
    <source>
        <dbReference type="ARBA" id="ARBA00022857"/>
    </source>
</evidence>
<dbReference type="Pfam" id="PF14765">
    <property type="entry name" value="PS-DH"/>
    <property type="match status" value="1"/>
</dbReference>
<dbReference type="GO" id="GO:0016491">
    <property type="term" value="F:oxidoreductase activity"/>
    <property type="evidence" value="ECO:0007669"/>
    <property type="project" value="UniProtKB-KW"/>
</dbReference>
<dbReference type="GO" id="GO:0006633">
    <property type="term" value="P:fatty acid biosynthetic process"/>
    <property type="evidence" value="ECO:0007669"/>
    <property type="project" value="InterPro"/>
</dbReference>
<evidence type="ECO:0000313" key="15">
    <source>
        <dbReference type="Proteomes" id="UP000214365"/>
    </source>
</evidence>
<dbReference type="InterPro" id="IPR036736">
    <property type="entry name" value="ACP-like_sf"/>
</dbReference>
<dbReference type="GO" id="GO:0004312">
    <property type="term" value="F:fatty acid synthase activity"/>
    <property type="evidence" value="ECO:0007669"/>
    <property type="project" value="TreeGrafter"/>
</dbReference>
<dbReference type="GO" id="GO:0031177">
    <property type="term" value="F:phosphopantetheine binding"/>
    <property type="evidence" value="ECO:0007669"/>
    <property type="project" value="InterPro"/>
</dbReference>
<dbReference type="InterPro" id="IPR042104">
    <property type="entry name" value="PKS_dehydratase_sf"/>
</dbReference>
<dbReference type="InterPro" id="IPR014031">
    <property type="entry name" value="Ketoacyl_synth_C"/>
</dbReference>
<dbReference type="InterPro" id="IPR050091">
    <property type="entry name" value="PKS_NRPS_Biosynth_Enz"/>
</dbReference>
<evidence type="ECO:0000259" key="12">
    <source>
        <dbReference type="SMART" id="SM00827"/>
    </source>
</evidence>
<dbReference type="InterPro" id="IPR020843">
    <property type="entry name" value="ER"/>
</dbReference>
<dbReference type="EMBL" id="LFMY01000013">
    <property type="protein sequence ID" value="OKL56909.1"/>
    <property type="molecule type" value="Genomic_DNA"/>
</dbReference>
<gene>
    <name evidence="14" type="ORF">UA08_07744</name>
</gene>
<dbReference type="InterPro" id="IPR049551">
    <property type="entry name" value="PKS_DH_C"/>
</dbReference>
<feature type="domain" description="Polyketide/metazoan fatty acid synthase-like dehydratase" evidence="11">
    <location>
        <begin position="978"/>
        <end position="1167"/>
    </location>
</feature>
<keyword evidence="7" id="KW-0012">Acyltransferase</keyword>
<dbReference type="SUPFAM" id="SSF52151">
    <property type="entry name" value="FabD/lysophospholipase-like"/>
    <property type="match status" value="1"/>
</dbReference>
<sequence>MVDTPSDSNVLDEPIAIVGMACRYPGEGSSPAGFWNMISNARTAHRTIPKSRFNADAWYHPDPDRKGAMGVKSGFFIDEDPSRFDAPFFSVTAKEASTMDPMHRWILEVTYEALENAGIPMTSLPGSDTGCFVGCFTQDYSLMSNSDIFNTGPYMATGNGATMLSNRVSWFFDLRGPSLSVDTACSSTMYALHLACQSIKAGESKQAIVGGTNLLLYPYLFHSLSKMHMMSPDGQCHSFDDRANGYARGEAIGALVVKSLSSAIADGDTIRAVIRATGCNQDGRTPGITMPSAQAQASLIRSTYAKAGLPLTETAYFEAHGTGTPLGDPLELSALGATFGAAREPDQTPLYVSSVKTNIGHTEGCSALAGIMKAVLSIERGLIAPNAGFENLNPKLRLEEWKLALPPKTIPWPTTGVRRVSVNSFGYGGANGHVILDDAASFFLENGISGNHTTLPLPKAERVTDDGDSGFDSSVISDGEDAGSLSANKLFVFSTFDQAGLVRTGSSWTQFLSGRVQDAKGSALGVDADLITYANDLAYTLSTRRTLFDYRSFAVAPSLTELCSKLEQGLPKIRRAAKNDNVIMVFTGQGAQWPKMGTELIAHPVFLDSIIKTQSVLDSLGCPWNALEELMKPEKDSRINNADLSQPLCSAIQIALVDLLSYWGIKPKAVVGHSSGEIAAAYAARAISHEDAVKVAYLRGIYSTSVGRTLEGVAGAMMAAGISEEEAQHYLDRVTSGKAVVACINSPSSITLSGDKSAIIQLEAMITADNKFARALKVPTAYHSHHMLAIADDYLKAMGQLQMQTPPKDSPFMISSVTAGLIQPGDLDAAYWVKNMVSPVRFAHAVQALIRHSPSTRGRRRAIINYSAMIEVGPHGALKGPLNQILAGIDSKLNTTITYASLLSRGQSAEATALECIGKLWSQGLPVNLLRVNLQEKTFGSPLKVLSDLPAYAWNHSKEFWHEPEMAKANRFKKAPRNDLLGMAVDVQNPHHPRWRQFLSLHEQPWLKDHNITNSVLFPGAGMLIMALEAAHDISDKNKTVHGVEFRDVKFERGMVIPEDPDQSVETSLEFQAHKLDNEVVDGWFRFTLFSLPPDGEWVEHCSGLISIVYSEESEVGGSTESNLEWQEQTEEYKSVCATSTKSIDKAAFYKNMNDIGMGYGALFQNLDNAYAGPNCGYGTVTIPDTKAAMPFQYEYPHLIHPATLDAIFHLLFIGIHSDENMTDAAVPISMGSMFIAADLPKGPGNKYHGYVSGHKTTTREGVGALTISDESWSAPRIIIRDFIARNITSPDASETGEIQRKLFTQIQWMEDVDYFQGPEAESILKASGDPKSQLIAWLQRLCHKSSDLSVFVVGNNGDEGMLEIVRQFAPLPGSRGRFDQCVVIECTEDILSQTKGKLDKDDIVTSFRVADLSKPLSEQDIEPSSFNLVLASRQDESILDNIKSLVKPDGWFIFDAPEGFLDSLGLKHALTLDSDAPKETPIVIASAVTKDKNCQLDEEVVLLEPKAMSPELKALRERLTQGLKKMGARVEYGQLCNVEALHKKKIISLLEVEQPLIISLDEEQLEQFKRLCNSNVYMLWTSRAGLNFSPTTGFLRVIRTEIPQICLPHLEISLQLQTGSKQFADLILDAFTRTVREKSEQLDMEYSERNGQISVPRLIASSSFDSELDINSEKPTAAMSRLQQAGRPLKLTVTVPGRLNTLLWIDDEEAIQPLAEEDVEFQVTNIPLSRVDLDCVLGNTSTTIIGRGATGVVTRVGSKVVNFKPGQQVITLQSNTCRTIVRQKQDLVAAVSISSDLAGAYFPLSMVTAVHAFELGRVQKGEKILIHSAADVMGQTAIQLAQQLEAEIYVTVNSIREKSLLREHYGIREDHIFSAHDTTFSRGIKRMTNGEGVDVVLNTMVGKGFRETWSCLADFGRFIDVSLKARSTLIDVGRQIVYQKINMEQLMDKKRHIVADALKKTYDLVNQRLLGTFHNLTRYSVTDTKKAFGMLQSVDQYANEVLVDFNANALAPMIPFKPASLELDPTATYIVSGGLGGLGPGIVSLMIDHGAKHIVTISRSGAKSEKQRAYLQGWQDRGCRVDALRCDCTDLLQLEALVERSKTEGWRIKGALQLAMVLRDSPFETMSFEKWQTSLRPKVDGTWNLHSLLPKDLDFFITMSSISNIIGNAGQANYCAGNAYQDAICNYRASLGLKGTSINVGLMSDTEEYGTNEEWFGFLERNPQFLPLELKEKDLHCVLEACMKGHTSDGLAIPTNIITGMGDDLERGRDGVTRPTAVWVSDRKFELRQKPTCEKISDSNRSNGSTNTQLNTAAKLAAATTIAEASAAVELAIRHNIASAMTADSEDVDPEKPLHAYGVDSLKAVEVRNWVFREIKTEISVFELLSQMSIAKLAVKMAVNSQLVSKEVAKQGGEISVFE</sequence>
<dbReference type="PANTHER" id="PTHR43775">
    <property type="entry name" value="FATTY ACID SYNTHASE"/>
    <property type="match status" value="1"/>
</dbReference>
<dbReference type="Pfam" id="PF02801">
    <property type="entry name" value="Ketoacyl-synt_C"/>
    <property type="match status" value="1"/>
</dbReference>
<dbReference type="SUPFAM" id="SSF50129">
    <property type="entry name" value="GroES-like"/>
    <property type="match status" value="1"/>
</dbReference>
<dbReference type="InterPro" id="IPR029063">
    <property type="entry name" value="SAM-dependent_MTases_sf"/>
</dbReference>
<feature type="domain" description="Malonyl-CoA:ACP transacylase (MAT)" evidence="12">
    <location>
        <begin position="585"/>
        <end position="907"/>
    </location>
</feature>
<reference evidence="14 15" key="1">
    <citation type="submission" date="2015-06" db="EMBL/GenBank/DDBJ databases">
        <title>Talaromyces atroroseus IBT 11181 draft genome.</title>
        <authorList>
            <person name="Rasmussen K.B."/>
            <person name="Rasmussen S."/>
            <person name="Petersen B."/>
            <person name="Sicheritz-Ponten T."/>
            <person name="Mortensen U.H."/>
            <person name="Thrane U."/>
        </authorList>
    </citation>
    <scope>NUCLEOTIDE SEQUENCE [LARGE SCALE GENOMIC DNA]</scope>
    <source>
        <strain evidence="14 15">IBT 11181</strain>
    </source>
</reference>
<dbReference type="STRING" id="1441469.A0A225AMU1"/>
<dbReference type="InterPro" id="IPR006162">
    <property type="entry name" value="Ppantetheine_attach_site"/>
</dbReference>
<dbReference type="GO" id="GO:0044550">
    <property type="term" value="P:secondary metabolite biosynthetic process"/>
    <property type="evidence" value="ECO:0007669"/>
    <property type="project" value="TreeGrafter"/>
</dbReference>
<keyword evidence="15" id="KW-1185">Reference proteome</keyword>
<dbReference type="InterPro" id="IPR016035">
    <property type="entry name" value="Acyl_Trfase/lysoPLipase"/>
</dbReference>
<dbReference type="Pfam" id="PF00107">
    <property type="entry name" value="ADH_zinc_N"/>
    <property type="match status" value="1"/>
</dbReference>
<evidence type="ECO:0000259" key="9">
    <source>
        <dbReference type="SMART" id="SM00823"/>
    </source>
</evidence>
<dbReference type="InterPro" id="IPR020806">
    <property type="entry name" value="PKS_PP-bd"/>
</dbReference>
<feature type="domain" description="Ketoreductase" evidence="8">
    <location>
        <begin position="2028"/>
        <end position="2207"/>
    </location>
</feature>
<dbReference type="SUPFAM" id="SSF51735">
    <property type="entry name" value="NAD(P)-binding Rossmann-fold domains"/>
    <property type="match status" value="2"/>
</dbReference>
<keyword evidence="5" id="KW-0560">Oxidoreductase</keyword>
<dbReference type="PROSITE" id="PS00606">
    <property type="entry name" value="KS3_1"/>
    <property type="match status" value="1"/>
</dbReference>
<evidence type="ECO:0000256" key="5">
    <source>
        <dbReference type="ARBA" id="ARBA00023002"/>
    </source>
</evidence>
<dbReference type="SUPFAM" id="SSF53335">
    <property type="entry name" value="S-adenosyl-L-methionine-dependent methyltransferases"/>
    <property type="match status" value="1"/>
</dbReference>
<dbReference type="InterPro" id="IPR020807">
    <property type="entry name" value="PKS_DH"/>
</dbReference>
<evidence type="ECO:0000256" key="7">
    <source>
        <dbReference type="ARBA" id="ARBA00023315"/>
    </source>
</evidence>
<evidence type="ECO:0000259" key="11">
    <source>
        <dbReference type="SMART" id="SM00826"/>
    </source>
</evidence>
<feature type="domain" description="Polyketide synthase-like phosphopantetheine-binding" evidence="9">
    <location>
        <begin position="2331"/>
        <end position="2390"/>
    </location>
</feature>
<dbReference type="Pfam" id="PF00109">
    <property type="entry name" value="ketoacyl-synt"/>
    <property type="match status" value="1"/>
</dbReference>
<dbReference type="SUPFAM" id="SSF47336">
    <property type="entry name" value="ACP-like"/>
    <property type="match status" value="1"/>
</dbReference>
<dbReference type="SMART" id="SM00827">
    <property type="entry name" value="PKS_AT"/>
    <property type="match status" value="1"/>
</dbReference>
<dbReference type="InterPro" id="IPR020841">
    <property type="entry name" value="PKS_Beta-ketoAc_synthase_dom"/>
</dbReference>
<comment type="caution">
    <text evidence="14">The sequence shown here is derived from an EMBL/GenBank/DDBJ whole genome shotgun (WGS) entry which is preliminary data.</text>
</comment>
<dbReference type="Pfam" id="PF21089">
    <property type="entry name" value="PKS_DH_N"/>
    <property type="match status" value="1"/>
</dbReference>
<evidence type="ECO:0000256" key="1">
    <source>
        <dbReference type="ARBA" id="ARBA00022450"/>
    </source>
</evidence>
<dbReference type="Gene3D" id="3.40.47.10">
    <property type="match status" value="1"/>
</dbReference>
<dbReference type="Gene3D" id="3.10.129.110">
    <property type="entry name" value="Polyketide synthase dehydratase"/>
    <property type="match status" value="1"/>
</dbReference>
<accession>A0A225AMU1</accession>
<dbReference type="InterPro" id="IPR011032">
    <property type="entry name" value="GroES-like_sf"/>
</dbReference>
<dbReference type="GeneID" id="31007500"/>
<evidence type="ECO:0000256" key="6">
    <source>
        <dbReference type="ARBA" id="ARBA00023268"/>
    </source>
</evidence>
<keyword evidence="6" id="KW-0511">Multifunctional enzyme</keyword>
<evidence type="ECO:0000256" key="2">
    <source>
        <dbReference type="ARBA" id="ARBA00022553"/>
    </source>
</evidence>
<dbReference type="InterPro" id="IPR049552">
    <property type="entry name" value="PKS_DH_N"/>
</dbReference>
<dbReference type="CDD" id="cd05274">
    <property type="entry name" value="KR_FAS_SDR_x"/>
    <property type="match status" value="1"/>
</dbReference>
<name>A0A225AMU1_TALAT</name>
<dbReference type="Gene3D" id="3.40.366.10">
    <property type="entry name" value="Malonyl-Coenzyme A Acyl Carrier Protein, domain 2"/>
    <property type="match status" value="1"/>
</dbReference>
<dbReference type="Pfam" id="PF00698">
    <property type="entry name" value="Acyl_transf_1"/>
    <property type="match status" value="1"/>
</dbReference>
<feature type="domain" description="Enoyl reductase (ER)" evidence="13">
    <location>
        <begin position="1698"/>
        <end position="2003"/>
    </location>
</feature>
<dbReference type="InterPro" id="IPR009081">
    <property type="entry name" value="PP-bd_ACP"/>
</dbReference>
<evidence type="ECO:0000313" key="14">
    <source>
        <dbReference type="EMBL" id="OKL56909.1"/>
    </source>
</evidence>
<dbReference type="SMART" id="SM00822">
    <property type="entry name" value="PKS_KR"/>
    <property type="match status" value="1"/>
</dbReference>
<dbReference type="InterPro" id="IPR057326">
    <property type="entry name" value="KR_dom"/>
</dbReference>
<dbReference type="InterPro" id="IPR013149">
    <property type="entry name" value="ADH-like_C"/>
</dbReference>
<dbReference type="InterPro" id="IPR013968">
    <property type="entry name" value="PKS_KR"/>
</dbReference>
<dbReference type="InterPro" id="IPR036291">
    <property type="entry name" value="NAD(P)-bd_dom_sf"/>
</dbReference>
<dbReference type="OrthoDB" id="329835at2759"/>
<dbReference type="InterPro" id="IPR014043">
    <property type="entry name" value="Acyl_transferase_dom"/>
</dbReference>
<dbReference type="SMART" id="SM00823">
    <property type="entry name" value="PKS_PP"/>
    <property type="match status" value="1"/>
</dbReference>
<keyword evidence="3" id="KW-0808">Transferase</keyword>
<dbReference type="PROSITE" id="PS00012">
    <property type="entry name" value="PHOSPHOPANTETHEINE"/>
    <property type="match status" value="1"/>
</dbReference>
<dbReference type="PANTHER" id="PTHR43775:SF29">
    <property type="entry name" value="ASPERFURANONE POLYKETIDE SYNTHASE AFOG-RELATED"/>
    <property type="match status" value="1"/>
</dbReference>
<dbReference type="Gene3D" id="3.90.180.10">
    <property type="entry name" value="Medium-chain alcohol dehydrogenases, catalytic domain"/>
    <property type="match status" value="1"/>
</dbReference>
<organism evidence="14 15">
    <name type="scientific">Talaromyces atroroseus</name>
    <dbReference type="NCBI Taxonomy" id="1441469"/>
    <lineage>
        <taxon>Eukaryota</taxon>
        <taxon>Fungi</taxon>
        <taxon>Dikarya</taxon>
        <taxon>Ascomycota</taxon>
        <taxon>Pezizomycotina</taxon>
        <taxon>Eurotiomycetes</taxon>
        <taxon>Eurotiomycetidae</taxon>
        <taxon>Eurotiales</taxon>
        <taxon>Trichocomaceae</taxon>
        <taxon>Talaromyces</taxon>
        <taxon>Talaromyces sect. Trachyspermi</taxon>
    </lineage>
</organism>
<dbReference type="Pfam" id="PF08659">
    <property type="entry name" value="KR"/>
    <property type="match status" value="1"/>
</dbReference>
<dbReference type="SUPFAM" id="SSF53901">
    <property type="entry name" value="Thiolase-like"/>
    <property type="match status" value="1"/>
</dbReference>
<keyword evidence="2" id="KW-0597">Phosphoprotein</keyword>
<dbReference type="InterPro" id="IPR018201">
    <property type="entry name" value="Ketoacyl_synth_AS"/>
</dbReference>
<proteinExistence type="predicted"/>
<dbReference type="SMART" id="SM00825">
    <property type="entry name" value="PKS_KS"/>
    <property type="match status" value="1"/>
</dbReference>
<evidence type="ECO:0000259" key="10">
    <source>
        <dbReference type="SMART" id="SM00825"/>
    </source>
</evidence>
<feature type="domain" description="Ketosynthase family 3 (KS3)" evidence="10">
    <location>
        <begin position="15"/>
        <end position="441"/>
    </location>
</feature>
<dbReference type="Proteomes" id="UP000214365">
    <property type="component" value="Unassembled WGS sequence"/>
</dbReference>
<dbReference type="InterPro" id="IPR016039">
    <property type="entry name" value="Thiolase-like"/>
</dbReference>
<dbReference type="Pfam" id="PF23297">
    <property type="entry name" value="ACP_SdgA_C"/>
    <property type="match status" value="1"/>
</dbReference>
<dbReference type="SMART" id="SM00826">
    <property type="entry name" value="PKS_DH"/>
    <property type="match status" value="1"/>
</dbReference>
<evidence type="ECO:0000259" key="13">
    <source>
        <dbReference type="SMART" id="SM00829"/>
    </source>
</evidence>